<evidence type="ECO:0000256" key="10">
    <source>
        <dbReference type="ARBA" id="ARBA00023136"/>
    </source>
</evidence>
<accession>A0A1A9AXG8</accession>
<evidence type="ECO:0000256" key="12">
    <source>
        <dbReference type="RuleBase" id="RU365097"/>
    </source>
</evidence>
<dbReference type="PANTHER" id="PTHR30183">
    <property type="entry name" value="MOLYBDENUM TRANSPORT SYSTEM PERMEASE PROTEIN MODB"/>
    <property type="match status" value="1"/>
</dbReference>
<dbReference type="InterPro" id="IPR035906">
    <property type="entry name" value="MetI-like_sf"/>
</dbReference>
<keyword evidence="7 12" id="KW-0997">Cell inner membrane</keyword>
<evidence type="ECO:0000256" key="3">
    <source>
        <dbReference type="ARBA" id="ARBA00007069"/>
    </source>
</evidence>
<evidence type="ECO:0000256" key="11">
    <source>
        <dbReference type="RuleBase" id="RU363032"/>
    </source>
</evidence>
<dbReference type="AlphaFoldDB" id="A0A1A9AXG8"/>
<dbReference type="NCBIfam" id="TIGR02141">
    <property type="entry name" value="modB_ABC"/>
    <property type="match status" value="1"/>
</dbReference>
<dbReference type="Pfam" id="PF00528">
    <property type="entry name" value="BPD_transp_1"/>
    <property type="match status" value="1"/>
</dbReference>
<feature type="transmembrane region" description="Helical" evidence="11">
    <location>
        <begin position="12"/>
        <end position="35"/>
    </location>
</feature>
<keyword evidence="10 11" id="KW-0472">Membrane</keyword>
<keyword evidence="5" id="KW-1003">Cell membrane</keyword>
<comment type="similarity">
    <text evidence="3 12">Belongs to the binding-protein-dependent transport system permease family. CysTW subfamily.</text>
</comment>
<dbReference type="Gene3D" id="1.10.3720.10">
    <property type="entry name" value="MetI-like"/>
    <property type="match status" value="1"/>
</dbReference>
<keyword evidence="8 11" id="KW-0812">Transmembrane</keyword>
<evidence type="ECO:0000256" key="6">
    <source>
        <dbReference type="ARBA" id="ARBA00022505"/>
    </source>
</evidence>
<dbReference type="PANTHER" id="PTHR30183:SF8">
    <property type="entry name" value="MOLYBDENUM TRANSPORT SYSTEM PERMEASE"/>
    <property type="match status" value="1"/>
</dbReference>
<organism evidence="13 14">
    <name type="scientific">Plesiomonas shigelloides</name>
    <name type="common">Aeromonas shigelloides</name>
    <dbReference type="NCBI Taxonomy" id="703"/>
    <lineage>
        <taxon>Bacteria</taxon>
        <taxon>Pseudomonadati</taxon>
        <taxon>Pseudomonadota</taxon>
        <taxon>Gammaproteobacteria</taxon>
        <taxon>Enterobacterales</taxon>
        <taxon>Enterobacteriaceae</taxon>
        <taxon>Plesiomonas</taxon>
    </lineage>
</organism>
<evidence type="ECO:0000256" key="9">
    <source>
        <dbReference type="ARBA" id="ARBA00022989"/>
    </source>
</evidence>
<evidence type="ECO:0000256" key="5">
    <source>
        <dbReference type="ARBA" id="ARBA00022475"/>
    </source>
</evidence>
<dbReference type="GO" id="GO:0005886">
    <property type="term" value="C:plasma membrane"/>
    <property type="evidence" value="ECO:0007669"/>
    <property type="project" value="UniProtKB-SubCell"/>
</dbReference>
<evidence type="ECO:0000256" key="2">
    <source>
        <dbReference type="ARBA" id="ARBA00004429"/>
    </source>
</evidence>
<feature type="transmembrane region" description="Helical" evidence="11">
    <location>
        <begin position="138"/>
        <end position="157"/>
    </location>
</feature>
<keyword evidence="4 11" id="KW-0813">Transport</keyword>
<feature type="transmembrane region" description="Helical" evidence="11">
    <location>
        <begin position="47"/>
        <end position="66"/>
    </location>
</feature>
<evidence type="ECO:0000256" key="7">
    <source>
        <dbReference type="ARBA" id="ARBA00022519"/>
    </source>
</evidence>
<evidence type="ECO:0000256" key="1">
    <source>
        <dbReference type="ARBA" id="ARBA00002949"/>
    </source>
</evidence>
<dbReference type="KEGG" id="pshi:SAMEA2665130_1316"/>
<comment type="caution">
    <text evidence="13">The sequence shown here is derived from an EMBL/GenBank/DDBJ whole genome shotgun (WGS) entry which is preliminary data.</text>
</comment>
<feature type="transmembrane region" description="Helical" evidence="11">
    <location>
        <begin position="86"/>
        <end position="106"/>
    </location>
</feature>
<sequence length="226" mass="24899">MSEADWLAVRLTLRLAATTTLILMLLAPSLAWWLARSRSRIRPLIESLVALPLVLPPTVLGFYLLLAFSPRSLPGHWWLEMTGHTLAFSFTGLVLASVIYSLPFAVQPLQSAFVNMGDKELEAAATLGMGRLARFRHIVVPMVLPSFIIAATLSFAHTLGEFGVVLMIGGNIPGQTQVLSIALFDHVEAMDYQSAHYLAGGLLLFSVVLLTLVYGVLQKRQQRRFQ</sequence>
<feature type="transmembrane region" description="Helical" evidence="11">
    <location>
        <begin position="197"/>
        <end position="217"/>
    </location>
</feature>
<proteinExistence type="inferred from homology"/>
<comment type="subcellular location">
    <subcellularLocation>
        <location evidence="2 12">Cell inner membrane</location>
        <topology evidence="2 12">Multi-pass membrane protein</topology>
    </subcellularLocation>
    <subcellularLocation>
        <location evidence="11">Cell membrane</location>
        <topology evidence="11">Multi-pass membrane protein</topology>
    </subcellularLocation>
</comment>
<dbReference type="RefSeq" id="WP_010861751.1">
    <property type="nucleotide sequence ID" value="NZ_CP027852.1"/>
</dbReference>
<evidence type="ECO:0000313" key="14">
    <source>
        <dbReference type="Proteomes" id="UP000664658"/>
    </source>
</evidence>
<dbReference type="GO" id="GO:0015098">
    <property type="term" value="F:molybdate ion transmembrane transporter activity"/>
    <property type="evidence" value="ECO:0007669"/>
    <property type="project" value="UniProtKB-UniRule"/>
</dbReference>
<dbReference type="InterPro" id="IPR011867">
    <property type="entry name" value="ModB_ABC"/>
</dbReference>
<dbReference type="SUPFAM" id="SSF161098">
    <property type="entry name" value="MetI-like"/>
    <property type="match status" value="1"/>
</dbReference>
<dbReference type="CDD" id="cd06261">
    <property type="entry name" value="TM_PBP2"/>
    <property type="match status" value="1"/>
</dbReference>
<keyword evidence="6 12" id="KW-0500">Molybdenum</keyword>
<name>A0A1A9AXG8_PLESH</name>
<evidence type="ECO:0000256" key="4">
    <source>
        <dbReference type="ARBA" id="ARBA00022448"/>
    </source>
</evidence>
<keyword evidence="9 11" id="KW-1133">Transmembrane helix</keyword>
<dbReference type="PROSITE" id="PS50928">
    <property type="entry name" value="ABC_TM1"/>
    <property type="match status" value="1"/>
</dbReference>
<reference evidence="13" key="1">
    <citation type="submission" date="2021-03" db="EMBL/GenBank/DDBJ databases">
        <title>Plesiomonas shigelloides zfcc0051, isolated from zebrafish feces.</title>
        <authorList>
            <person name="Vanderhoek Z."/>
            <person name="Gaulke C."/>
        </authorList>
    </citation>
    <scope>NUCLEOTIDE SEQUENCE</scope>
    <source>
        <strain evidence="13">Zfcc0051</strain>
    </source>
</reference>
<dbReference type="Proteomes" id="UP000664658">
    <property type="component" value="Unassembled WGS sequence"/>
</dbReference>
<evidence type="ECO:0000313" key="13">
    <source>
        <dbReference type="EMBL" id="MBO1108242.1"/>
    </source>
</evidence>
<protein>
    <recommendedName>
        <fullName evidence="12">Molybdenum transport system permease</fullName>
    </recommendedName>
</protein>
<dbReference type="InterPro" id="IPR000515">
    <property type="entry name" value="MetI-like"/>
</dbReference>
<comment type="function">
    <text evidence="1 12">Part of the binding-protein-dependent transport system for molybdenum; probably responsible for the translocation of the substrate across the membrane.</text>
</comment>
<gene>
    <name evidence="13" type="primary">modB</name>
    <name evidence="13" type="ORF">J2R62_08400</name>
</gene>
<evidence type="ECO:0000256" key="8">
    <source>
        <dbReference type="ARBA" id="ARBA00022692"/>
    </source>
</evidence>
<dbReference type="EMBL" id="JAFNAA010000007">
    <property type="protein sequence ID" value="MBO1108242.1"/>
    <property type="molecule type" value="Genomic_DNA"/>
</dbReference>